<sequence length="506" mass="59508">MGSKTSDYDLNSLIKDYGSDNNPIILQRLQHIVNVSNGDPKLAKAATEKIDSIIETYGYCVLGLKNNNNNNNNNSNNNNNNNGSNLNERNQSIIKQLDNEILILNKSKNLDDFAKLQNLNYEKAIRYLLENETIMAINSLNISNQSYFKRFSNYSICKDLENYCMLMAYNKNFESLENQCSRKLNSFREFYNKKIDNSKNDANNDDFDNNDINGDDDDDDEEEENNDDFRLYGTHQTSEVEQLKLKDLKERLISQEIISYWNCKFLMIFAHFQLSNYEEVITGFFDLLQDAPIGRVSAIDVLKQKITDKNLNHIISFDDLITVFALSILIVKPIRDQLEMIKNEDFQNLLDEYEDFENLIKLFNFNVNCQFHMFNEKFYELITSKYKYNIYLFNDLNKINLILRQKQYLLIFANFEKIELKYLLKKLNFSIANIDYLESEILLLIKVLNLNIDYDDNKKIFSRRTNLKNLQKLELVDSLNKLYEQINNDEEVAVKLRSTLFERVGS</sequence>
<reference evidence="3" key="1">
    <citation type="submission" date="2016-05" db="EMBL/GenBank/DDBJ databases">
        <title>Comparative genomics of biotechnologically important yeasts.</title>
        <authorList>
            <consortium name="DOE Joint Genome Institute"/>
            <person name="Riley R."/>
            <person name="Haridas S."/>
            <person name="Wolfe K.H."/>
            <person name="Lopes M.R."/>
            <person name="Hittinger C.T."/>
            <person name="Goker M."/>
            <person name="Salamov A."/>
            <person name="Wisecaver J."/>
            <person name="Long T.M."/>
            <person name="Aerts A.L."/>
            <person name="Barry K."/>
            <person name="Choi C."/>
            <person name="Clum A."/>
            <person name="Coughlan A.Y."/>
            <person name="Deshpande S."/>
            <person name="Douglass A.P."/>
            <person name="Hanson S.J."/>
            <person name="Klenk H.-P."/>
            <person name="Labutti K."/>
            <person name="Lapidus A."/>
            <person name="Lindquist E."/>
            <person name="Lipzen A."/>
            <person name="Meier-Kolthoff J.P."/>
            <person name="Ohm R.A."/>
            <person name="Otillar R.P."/>
            <person name="Pangilinan J."/>
            <person name="Peng Y."/>
            <person name="Rokas A."/>
            <person name="Rosa C.A."/>
            <person name="Scheuner C."/>
            <person name="Sibirny A.A."/>
            <person name="Slot J.C."/>
            <person name="Stielow J.B."/>
            <person name="Sun H."/>
            <person name="Kurtzman C.P."/>
            <person name="Blackwell M."/>
            <person name="Grigoriev I.V."/>
            <person name="Jeffries T.W."/>
        </authorList>
    </citation>
    <scope>NUCLEOTIDE SEQUENCE [LARGE SCALE GENOMIC DNA]</scope>
    <source>
        <strain evidence="3">NRRL Y-2460</strain>
    </source>
</reference>
<feature type="region of interest" description="Disordered" evidence="1">
    <location>
        <begin position="201"/>
        <end position="231"/>
    </location>
</feature>
<evidence type="ECO:0000256" key="1">
    <source>
        <dbReference type="SAM" id="MobiDB-lite"/>
    </source>
</evidence>
<dbReference type="Proteomes" id="UP000094236">
    <property type="component" value="Unassembled WGS sequence"/>
</dbReference>
<feature type="compositionally biased region" description="Acidic residues" evidence="1">
    <location>
        <begin position="203"/>
        <end position="226"/>
    </location>
</feature>
<keyword evidence="3" id="KW-1185">Reference proteome</keyword>
<evidence type="ECO:0008006" key="4">
    <source>
        <dbReference type="Google" id="ProtNLM"/>
    </source>
</evidence>
<name>A0A1E4U2C7_PACTA</name>
<dbReference type="OrthoDB" id="3996190at2759"/>
<evidence type="ECO:0000313" key="3">
    <source>
        <dbReference type="Proteomes" id="UP000094236"/>
    </source>
</evidence>
<organism evidence="2 3">
    <name type="scientific">Pachysolen tannophilus NRRL Y-2460</name>
    <dbReference type="NCBI Taxonomy" id="669874"/>
    <lineage>
        <taxon>Eukaryota</taxon>
        <taxon>Fungi</taxon>
        <taxon>Dikarya</taxon>
        <taxon>Ascomycota</taxon>
        <taxon>Saccharomycotina</taxon>
        <taxon>Pichiomycetes</taxon>
        <taxon>Pachysolenaceae</taxon>
        <taxon>Pachysolen</taxon>
    </lineage>
</organism>
<dbReference type="EMBL" id="KV454011">
    <property type="protein sequence ID" value="ODV98166.1"/>
    <property type="molecule type" value="Genomic_DNA"/>
</dbReference>
<proteinExistence type="predicted"/>
<evidence type="ECO:0000313" key="2">
    <source>
        <dbReference type="EMBL" id="ODV98166.1"/>
    </source>
</evidence>
<dbReference type="AlphaFoldDB" id="A0A1E4U2C7"/>
<protein>
    <recommendedName>
        <fullName evidence="4">PCI domain-containing protein</fullName>
    </recommendedName>
</protein>
<accession>A0A1E4U2C7</accession>
<gene>
    <name evidence="2" type="ORF">PACTADRAFT_47973</name>
</gene>